<sequence length="218" mass="22999">MEVGDFGTVARDRVRSIVVIGRAHLLGHRGSNVVGEEAKGGPGVDDGLELLGHGFGTSRQTVDGDAPEALAVVDRHSGQFAADLGFVVATEGVCTTTVCGFAQKNAINGRVDEFLANEVINRSLYSCNSADGIETQPQEPVDLILLEPGRDLVGHFDRLANDIEAAQGDRVSAQDALRRRPVAITDRPRAAVLLVGAALRRVVDGLAFARLARGIGEP</sequence>
<evidence type="ECO:0000313" key="2">
    <source>
        <dbReference type="Proteomes" id="UP000268093"/>
    </source>
</evidence>
<dbReference type="EMBL" id="RBNI01004709">
    <property type="protein sequence ID" value="RUP47285.1"/>
    <property type="molecule type" value="Genomic_DNA"/>
</dbReference>
<keyword evidence="2" id="KW-1185">Reference proteome</keyword>
<reference evidence="1 2" key="1">
    <citation type="journal article" date="2018" name="New Phytol.">
        <title>Phylogenomics of Endogonaceae and evolution of mycorrhizas within Mucoromycota.</title>
        <authorList>
            <person name="Chang Y."/>
            <person name="Desiro A."/>
            <person name="Na H."/>
            <person name="Sandor L."/>
            <person name="Lipzen A."/>
            <person name="Clum A."/>
            <person name="Barry K."/>
            <person name="Grigoriev I.V."/>
            <person name="Martin F.M."/>
            <person name="Stajich J.E."/>
            <person name="Smith M.E."/>
            <person name="Bonito G."/>
            <person name="Spatafora J.W."/>
        </authorList>
    </citation>
    <scope>NUCLEOTIDE SEQUENCE [LARGE SCALE GENOMIC DNA]</scope>
    <source>
        <strain evidence="1 2">GMNB39</strain>
    </source>
</reference>
<proteinExistence type="predicted"/>
<organism evidence="1 2">
    <name type="scientific">Jimgerdemannia flammicorona</name>
    <dbReference type="NCBI Taxonomy" id="994334"/>
    <lineage>
        <taxon>Eukaryota</taxon>
        <taxon>Fungi</taxon>
        <taxon>Fungi incertae sedis</taxon>
        <taxon>Mucoromycota</taxon>
        <taxon>Mucoromycotina</taxon>
        <taxon>Endogonomycetes</taxon>
        <taxon>Endogonales</taxon>
        <taxon>Endogonaceae</taxon>
        <taxon>Jimgerdemannia</taxon>
    </lineage>
</organism>
<name>A0A433D8W9_9FUNG</name>
<evidence type="ECO:0000313" key="1">
    <source>
        <dbReference type="EMBL" id="RUP47285.1"/>
    </source>
</evidence>
<comment type="caution">
    <text evidence="1">The sequence shown here is derived from an EMBL/GenBank/DDBJ whole genome shotgun (WGS) entry which is preliminary data.</text>
</comment>
<gene>
    <name evidence="1" type="ORF">BC936DRAFT_145907</name>
</gene>
<accession>A0A433D8W9</accession>
<dbReference type="Proteomes" id="UP000268093">
    <property type="component" value="Unassembled WGS sequence"/>
</dbReference>
<protein>
    <submittedName>
        <fullName evidence="1">Uncharacterized protein</fullName>
    </submittedName>
</protein>
<dbReference type="AlphaFoldDB" id="A0A433D8W9"/>